<dbReference type="RefSeq" id="WP_281470460.1">
    <property type="nucleotide sequence ID" value="NZ_CP124537.1"/>
</dbReference>
<name>A0ABY8QBT7_9RHOB</name>
<dbReference type="Pfam" id="PF16867">
    <property type="entry name" value="DMSP_lyase"/>
    <property type="match status" value="1"/>
</dbReference>
<dbReference type="GO" id="GO:0016829">
    <property type="term" value="F:lyase activity"/>
    <property type="evidence" value="ECO:0007669"/>
    <property type="project" value="UniProtKB-KW"/>
</dbReference>
<dbReference type="Proteomes" id="UP001230978">
    <property type="component" value="Plasmid unnamed2"/>
</dbReference>
<dbReference type="InterPro" id="IPR011051">
    <property type="entry name" value="RmlC_Cupin_sf"/>
</dbReference>
<keyword evidence="1" id="KW-0614">Plasmid</keyword>
<reference evidence="1 2" key="1">
    <citation type="submission" date="2023-04" db="EMBL/GenBank/DDBJ databases">
        <title>YMD61, complete Genome.</title>
        <authorList>
            <person name="Zhang J."/>
        </authorList>
    </citation>
    <scope>NUCLEOTIDE SEQUENCE [LARGE SCALE GENOMIC DNA]</scope>
    <source>
        <strain evidence="1 2">YMD61</strain>
        <plasmid evidence="1 2">unnamed2</plasmid>
    </source>
</reference>
<sequence>MTDPLSLLHAPLGVPGSGRVRYGAAMAMYRDGHLTEPQLEVYREASAHDGRDPAPILAERGLPPVPQVAASTPIRTLYDAARDYLLSLAHPGAADVRLGLPTDPGTETAPTPLPNPVVEAWLDPALAALSATHPLLALSIRRAKPHLHWVTYDAYPRALIGDAFPTGHAFAALRGEDAPFAAQDFELGLFLIAPGTLYRDHHHPAPELYAPLTGPHDWRFSPGTALHPKPAHDPVWNPPHRPHLTRTGTIPFLAFYVWTQDVNLPAEVIPADDWPALEAAAHA</sequence>
<dbReference type="SUPFAM" id="SSF51182">
    <property type="entry name" value="RmlC-like cupins"/>
    <property type="match status" value="1"/>
</dbReference>
<gene>
    <name evidence="1" type="ORF">QF092_19810</name>
</gene>
<accession>A0ABY8QBT7</accession>
<dbReference type="InterPro" id="IPR014710">
    <property type="entry name" value="RmlC-like_jellyroll"/>
</dbReference>
<geneLocation type="plasmid" evidence="1 2">
    <name>unnamed2</name>
</geneLocation>
<dbReference type="EMBL" id="CP124537">
    <property type="protein sequence ID" value="WGV18335.1"/>
    <property type="molecule type" value="Genomic_DNA"/>
</dbReference>
<dbReference type="Gene3D" id="2.60.120.10">
    <property type="entry name" value="Jelly Rolls"/>
    <property type="match status" value="1"/>
</dbReference>
<evidence type="ECO:0000313" key="2">
    <source>
        <dbReference type="Proteomes" id="UP001230978"/>
    </source>
</evidence>
<proteinExistence type="predicted"/>
<keyword evidence="1" id="KW-0456">Lyase</keyword>
<dbReference type="InterPro" id="IPR031723">
    <property type="entry name" value="DMSP_lyase"/>
</dbReference>
<organism evidence="1 2">
    <name type="scientific">Fuscovulum ytuae</name>
    <dbReference type="NCBI Taxonomy" id="3042299"/>
    <lineage>
        <taxon>Bacteria</taxon>
        <taxon>Pseudomonadati</taxon>
        <taxon>Pseudomonadota</taxon>
        <taxon>Alphaproteobacteria</taxon>
        <taxon>Rhodobacterales</taxon>
        <taxon>Paracoccaceae</taxon>
        <taxon>Fuscovulum</taxon>
    </lineage>
</organism>
<evidence type="ECO:0000313" key="1">
    <source>
        <dbReference type="EMBL" id="WGV18335.1"/>
    </source>
</evidence>
<keyword evidence="2" id="KW-1185">Reference proteome</keyword>
<protein>
    <submittedName>
        <fullName evidence="1">Dimethylsulfonioproprionate lyase family protein</fullName>
    </submittedName>
</protein>